<feature type="binding site" evidence="13">
    <location>
        <begin position="130"/>
        <end position="134"/>
    </location>
    <ligand>
        <name>substrate</name>
    </ligand>
</feature>
<dbReference type="AlphaFoldDB" id="A0A2A5CE10"/>
<dbReference type="PANTHER" id="PTHR48109:SF4">
    <property type="entry name" value="DIHYDROOROTATE DEHYDROGENASE (QUINONE), MITOCHONDRIAL"/>
    <property type="match status" value="1"/>
</dbReference>
<dbReference type="NCBIfam" id="NF003645">
    <property type="entry name" value="PRK05286.1-2"/>
    <property type="match status" value="1"/>
</dbReference>
<feature type="binding site" evidence="13">
    <location>
        <position position="158"/>
    </location>
    <ligand>
        <name>FMN</name>
        <dbReference type="ChEBI" id="CHEBI:58210"/>
    </ligand>
</feature>
<dbReference type="PANTHER" id="PTHR48109">
    <property type="entry name" value="DIHYDROOROTATE DEHYDROGENASE (QUINONE), MITOCHONDRIAL-RELATED"/>
    <property type="match status" value="1"/>
</dbReference>
<evidence type="ECO:0000256" key="6">
    <source>
        <dbReference type="ARBA" id="ARBA00022475"/>
    </source>
</evidence>
<evidence type="ECO:0000256" key="7">
    <source>
        <dbReference type="ARBA" id="ARBA00022630"/>
    </source>
</evidence>
<dbReference type="GO" id="GO:0106430">
    <property type="term" value="F:dihydroorotate dehydrogenase (quinone) activity"/>
    <property type="evidence" value="ECO:0007669"/>
    <property type="project" value="UniProtKB-EC"/>
</dbReference>
<dbReference type="UniPathway" id="UPA00070">
    <property type="reaction ID" value="UER00946"/>
</dbReference>
<dbReference type="NCBIfam" id="NF003644">
    <property type="entry name" value="PRK05286.1-1"/>
    <property type="match status" value="1"/>
</dbReference>
<feature type="binding site" evidence="13">
    <location>
        <begin position="265"/>
        <end position="266"/>
    </location>
    <ligand>
        <name>substrate</name>
    </ligand>
</feature>
<reference evidence="16" key="1">
    <citation type="submission" date="2017-08" db="EMBL/GenBank/DDBJ databases">
        <title>A dynamic microbial community with high functional redundancy inhabits the cold, oxic subseafloor aquifer.</title>
        <authorList>
            <person name="Tully B.J."/>
            <person name="Wheat C.G."/>
            <person name="Glazer B.T."/>
            <person name="Huber J.A."/>
        </authorList>
    </citation>
    <scope>NUCLEOTIDE SEQUENCE [LARGE SCALE GENOMIC DNA]</scope>
</reference>
<feature type="binding site" evidence="13">
    <location>
        <position position="236"/>
    </location>
    <ligand>
        <name>FMN</name>
        <dbReference type="ChEBI" id="CHEBI:58210"/>
    </ligand>
</feature>
<comment type="subcellular location">
    <subcellularLocation>
        <location evidence="2 13">Cell membrane</location>
        <topology evidence="2 13">Peripheral membrane protein</topology>
    </subcellularLocation>
</comment>
<evidence type="ECO:0000256" key="5">
    <source>
        <dbReference type="ARBA" id="ARBA00011245"/>
    </source>
</evidence>
<sequence>MLVTFQFKHYIVDQIWSRTILYTLIRRVLFLFPAEFSHNLGLRGLQLLYWLGLASLVAYRGKNKPLEVFGLSFKNPVGLAAGLDKNGDYIDALGALGFGFIEVGTVTPLPQSGNPKPRLFRLTRQQALINRMGFNNKGVAHMIKRLKNRRFRGVVGVNIGKNYSTPLAQAHEDYLFCLRELYAFADYIVVNLSSPNTPGLRALQFGEGLNNLLSALKAEQNKLSEKHDKYVPLLLKIAPDLNARECEDIALALLYHKMDGVIATNTTISRTGVNDSVFANEAGGLSGVPLARDSTTIVSILQQNLQGTIPIIGVGGISDHASAQAKYKAGASLLQIYTGFIYQGPKLISEALTANGEQS</sequence>
<comment type="catalytic activity">
    <reaction evidence="12 13">
        <text>(S)-dihydroorotate + a quinone = orotate + a quinol</text>
        <dbReference type="Rhea" id="RHEA:30187"/>
        <dbReference type="ChEBI" id="CHEBI:24646"/>
        <dbReference type="ChEBI" id="CHEBI:30839"/>
        <dbReference type="ChEBI" id="CHEBI:30864"/>
        <dbReference type="ChEBI" id="CHEBI:132124"/>
        <dbReference type="EC" id="1.3.5.2"/>
    </reaction>
</comment>
<feature type="binding site" evidence="13">
    <location>
        <begin position="81"/>
        <end position="85"/>
    </location>
    <ligand>
        <name>FMN</name>
        <dbReference type="ChEBI" id="CHEBI:58210"/>
    </ligand>
</feature>
<dbReference type="InterPro" id="IPR005719">
    <property type="entry name" value="Dihydroorotate_DH_2"/>
</dbReference>
<feature type="binding site" evidence="13">
    <location>
        <position position="316"/>
    </location>
    <ligand>
        <name>FMN</name>
        <dbReference type="ChEBI" id="CHEBI:58210"/>
    </ligand>
</feature>
<feature type="binding site" evidence="13">
    <location>
        <position position="287"/>
    </location>
    <ligand>
        <name>FMN</name>
        <dbReference type="ChEBI" id="CHEBI:58210"/>
    </ligand>
</feature>
<dbReference type="Gene3D" id="3.20.20.70">
    <property type="entry name" value="Aldolase class I"/>
    <property type="match status" value="1"/>
</dbReference>
<dbReference type="EMBL" id="NVWI01000003">
    <property type="protein sequence ID" value="PCJ42124.1"/>
    <property type="molecule type" value="Genomic_DNA"/>
</dbReference>
<gene>
    <name evidence="13" type="primary">pyrD</name>
    <name evidence="15" type="ORF">COA71_05905</name>
</gene>
<dbReference type="PROSITE" id="PS00911">
    <property type="entry name" value="DHODEHASE_1"/>
    <property type="match status" value="1"/>
</dbReference>
<name>A0A2A5CE10_9GAMM</name>
<feature type="binding site" evidence="13">
    <location>
        <position position="264"/>
    </location>
    <ligand>
        <name>FMN</name>
        <dbReference type="ChEBI" id="CHEBI:58210"/>
    </ligand>
</feature>
<comment type="pathway">
    <text evidence="3 13">Pyrimidine metabolism; UMP biosynthesis via de novo pathway; orotate from (S)-dihydroorotate (quinone route): step 1/1.</text>
</comment>
<dbReference type="GO" id="GO:0006207">
    <property type="term" value="P:'de novo' pyrimidine nucleobase biosynthetic process"/>
    <property type="evidence" value="ECO:0007669"/>
    <property type="project" value="UniProtKB-UniRule"/>
</dbReference>
<dbReference type="GO" id="GO:0005886">
    <property type="term" value="C:plasma membrane"/>
    <property type="evidence" value="ECO:0007669"/>
    <property type="project" value="UniProtKB-SubCell"/>
</dbReference>
<dbReference type="EC" id="1.3.5.2" evidence="13"/>
<comment type="caution">
    <text evidence="15">The sequence shown here is derived from an EMBL/GenBank/DDBJ whole genome shotgun (WGS) entry which is preliminary data.</text>
</comment>
<dbReference type="FunFam" id="3.20.20.70:FF:000028">
    <property type="entry name" value="Dihydroorotate dehydrogenase (quinone)"/>
    <property type="match status" value="1"/>
</dbReference>
<dbReference type="GO" id="GO:0044205">
    <property type="term" value="P:'de novo' UMP biosynthetic process"/>
    <property type="evidence" value="ECO:0007669"/>
    <property type="project" value="UniProtKB-UniRule"/>
</dbReference>
<feature type="binding site" evidence="13">
    <location>
        <position position="196"/>
    </location>
    <ligand>
        <name>substrate</name>
    </ligand>
</feature>
<evidence type="ECO:0000313" key="15">
    <source>
        <dbReference type="EMBL" id="PCJ42124.1"/>
    </source>
</evidence>
<comment type="function">
    <text evidence="1 13">Catalyzes the conversion of dihydroorotate to orotate with quinone as electron acceptor.</text>
</comment>
<dbReference type="CDD" id="cd04738">
    <property type="entry name" value="DHOD_2_like"/>
    <property type="match status" value="1"/>
</dbReference>
<evidence type="ECO:0000259" key="14">
    <source>
        <dbReference type="Pfam" id="PF01180"/>
    </source>
</evidence>
<dbReference type="InterPro" id="IPR001295">
    <property type="entry name" value="Dihydroorotate_DH_CS"/>
</dbReference>
<evidence type="ECO:0000256" key="3">
    <source>
        <dbReference type="ARBA" id="ARBA00005161"/>
    </source>
</evidence>
<dbReference type="InterPro" id="IPR005720">
    <property type="entry name" value="Dihydroorotate_DH_cat"/>
</dbReference>
<evidence type="ECO:0000256" key="11">
    <source>
        <dbReference type="ARBA" id="ARBA00023136"/>
    </source>
</evidence>
<evidence type="ECO:0000256" key="2">
    <source>
        <dbReference type="ARBA" id="ARBA00004202"/>
    </source>
</evidence>
<evidence type="ECO:0000256" key="10">
    <source>
        <dbReference type="ARBA" id="ARBA00023002"/>
    </source>
</evidence>
<comment type="similarity">
    <text evidence="4 13">Belongs to the dihydroorotate dehydrogenase family. Type 2 subfamily.</text>
</comment>
<accession>A0A2A5CE10</accession>
<dbReference type="InterPro" id="IPR013785">
    <property type="entry name" value="Aldolase_TIM"/>
</dbReference>
<feature type="binding site" evidence="13">
    <location>
        <begin position="337"/>
        <end position="338"/>
    </location>
    <ligand>
        <name>FMN</name>
        <dbReference type="ChEBI" id="CHEBI:58210"/>
    </ligand>
</feature>
<dbReference type="NCBIfam" id="NF003646">
    <property type="entry name" value="PRK05286.1-4"/>
    <property type="match status" value="1"/>
</dbReference>
<evidence type="ECO:0000256" key="12">
    <source>
        <dbReference type="ARBA" id="ARBA00048639"/>
    </source>
</evidence>
<keyword evidence="7 13" id="KW-0285">Flavoprotein</keyword>
<dbReference type="NCBIfam" id="TIGR01036">
    <property type="entry name" value="pyrD_sub2"/>
    <property type="match status" value="1"/>
</dbReference>
<evidence type="ECO:0000256" key="13">
    <source>
        <dbReference type="HAMAP-Rule" id="MF_00225"/>
    </source>
</evidence>
<dbReference type="SUPFAM" id="SSF51395">
    <property type="entry name" value="FMN-linked oxidoreductases"/>
    <property type="match status" value="1"/>
</dbReference>
<feature type="binding site" evidence="13">
    <location>
        <position position="85"/>
    </location>
    <ligand>
        <name>substrate</name>
    </ligand>
</feature>
<feature type="binding site" evidence="13">
    <location>
        <position position="191"/>
    </location>
    <ligand>
        <name>FMN</name>
        <dbReference type="ChEBI" id="CHEBI:58210"/>
    </ligand>
</feature>
<comment type="subunit">
    <text evidence="5 13">Monomer.</text>
</comment>
<protein>
    <recommendedName>
        <fullName evidence="13">Dihydroorotate dehydrogenase (quinone)</fullName>
        <ecNumber evidence="13">1.3.5.2</ecNumber>
    </recommendedName>
    <alternativeName>
        <fullName evidence="13">DHOdehase</fullName>
        <shortName evidence="13">DHOD</shortName>
        <shortName evidence="13">DHODase</shortName>
    </alternativeName>
    <alternativeName>
        <fullName evidence="13">Dihydroorotate oxidase</fullName>
    </alternativeName>
</protein>
<dbReference type="Proteomes" id="UP000228987">
    <property type="component" value="Unassembled WGS sequence"/>
</dbReference>
<dbReference type="GO" id="GO:0005737">
    <property type="term" value="C:cytoplasm"/>
    <property type="evidence" value="ECO:0007669"/>
    <property type="project" value="InterPro"/>
</dbReference>
<evidence type="ECO:0000313" key="16">
    <source>
        <dbReference type="Proteomes" id="UP000228987"/>
    </source>
</evidence>
<dbReference type="HAMAP" id="MF_00225">
    <property type="entry name" value="DHO_dh_type2"/>
    <property type="match status" value="1"/>
</dbReference>
<evidence type="ECO:0000256" key="1">
    <source>
        <dbReference type="ARBA" id="ARBA00003125"/>
    </source>
</evidence>
<dbReference type="PROSITE" id="PS00912">
    <property type="entry name" value="DHODEHASE_2"/>
    <property type="match status" value="1"/>
</dbReference>
<proteinExistence type="inferred from homology"/>
<keyword evidence="8 13" id="KW-0288">FMN</keyword>
<evidence type="ECO:0000256" key="8">
    <source>
        <dbReference type="ARBA" id="ARBA00022643"/>
    </source>
</evidence>
<feature type="domain" description="Dihydroorotate dehydrogenase catalytic" evidence="14">
    <location>
        <begin position="67"/>
        <end position="350"/>
    </location>
</feature>
<keyword evidence="11 13" id="KW-0472">Membrane</keyword>
<dbReference type="InterPro" id="IPR050074">
    <property type="entry name" value="DHO_dehydrogenase"/>
</dbReference>
<evidence type="ECO:0000256" key="4">
    <source>
        <dbReference type="ARBA" id="ARBA00005359"/>
    </source>
</evidence>
<keyword evidence="6 13" id="KW-1003">Cell membrane</keyword>
<feature type="binding site" evidence="13">
    <location>
        <position position="191"/>
    </location>
    <ligand>
        <name>substrate</name>
    </ligand>
</feature>
<organism evidence="15 16">
    <name type="scientific">SAR86 cluster bacterium</name>
    <dbReference type="NCBI Taxonomy" id="2030880"/>
    <lineage>
        <taxon>Bacteria</taxon>
        <taxon>Pseudomonadati</taxon>
        <taxon>Pseudomonadota</taxon>
        <taxon>Gammaproteobacteria</taxon>
        <taxon>SAR86 cluster</taxon>
    </lineage>
</organism>
<feature type="binding site" evidence="13">
    <location>
        <position position="105"/>
    </location>
    <ligand>
        <name>FMN</name>
        <dbReference type="ChEBI" id="CHEBI:58210"/>
    </ligand>
</feature>
<evidence type="ECO:0000256" key="9">
    <source>
        <dbReference type="ARBA" id="ARBA00022975"/>
    </source>
</evidence>
<comment type="cofactor">
    <cofactor evidence="13">
        <name>FMN</name>
        <dbReference type="ChEBI" id="CHEBI:58210"/>
    </cofactor>
    <text evidence="13">Binds 1 FMN per subunit.</text>
</comment>
<dbReference type="NCBIfam" id="NF003652">
    <property type="entry name" value="PRK05286.2-5"/>
    <property type="match status" value="1"/>
</dbReference>
<keyword evidence="9 13" id="KW-0665">Pyrimidine biosynthesis</keyword>
<dbReference type="Pfam" id="PF01180">
    <property type="entry name" value="DHO_dh"/>
    <property type="match status" value="1"/>
</dbReference>
<keyword evidence="10 13" id="KW-0560">Oxidoreductase</keyword>
<feature type="active site" description="Nucleophile" evidence="13">
    <location>
        <position position="194"/>
    </location>
</feature>